<dbReference type="InterPro" id="IPR036412">
    <property type="entry name" value="HAD-like_sf"/>
</dbReference>
<dbReference type="RefSeq" id="WP_377257483.1">
    <property type="nucleotide sequence ID" value="NZ_JBHMAA010000008.1"/>
</dbReference>
<proteinExistence type="predicted"/>
<evidence type="ECO:0000313" key="1">
    <source>
        <dbReference type="EMBL" id="MFB9948317.1"/>
    </source>
</evidence>
<evidence type="ECO:0000313" key="2">
    <source>
        <dbReference type="Proteomes" id="UP001589692"/>
    </source>
</evidence>
<gene>
    <name evidence="1" type="ORF">ACFFP0_05620</name>
</gene>
<keyword evidence="2" id="KW-1185">Reference proteome</keyword>
<dbReference type="Proteomes" id="UP001589692">
    <property type="component" value="Unassembled WGS sequence"/>
</dbReference>
<keyword evidence="1" id="KW-0378">Hydrolase</keyword>
<dbReference type="Pfam" id="PF00702">
    <property type="entry name" value="Hydrolase"/>
    <property type="match status" value="1"/>
</dbReference>
<accession>A0ABV6ACG3</accession>
<dbReference type="InterPro" id="IPR023214">
    <property type="entry name" value="HAD_sf"/>
</dbReference>
<dbReference type="Gene3D" id="3.40.50.1000">
    <property type="entry name" value="HAD superfamily/HAD-like"/>
    <property type="match status" value="1"/>
</dbReference>
<name>A0ABV6ACG3_9HYPH</name>
<organism evidence="1 2">
    <name type="scientific">Rhizobium puerariae</name>
    <dbReference type="NCBI Taxonomy" id="1585791"/>
    <lineage>
        <taxon>Bacteria</taxon>
        <taxon>Pseudomonadati</taxon>
        <taxon>Pseudomonadota</taxon>
        <taxon>Alphaproteobacteria</taxon>
        <taxon>Hyphomicrobiales</taxon>
        <taxon>Rhizobiaceae</taxon>
        <taxon>Rhizobium/Agrobacterium group</taxon>
        <taxon>Rhizobium</taxon>
    </lineage>
</organism>
<protein>
    <submittedName>
        <fullName evidence="1">HAD family hydrolase</fullName>
    </submittedName>
</protein>
<sequence>MLRRGFDELRRSLDNINLITTDVFDTLLLRHGLSQRSRLVAGEDQFARFLRGQGSAIRPDELVRARLLAERFAYRALNMEGGPGEVRLVDVIGRQLAILGLSESLVEKRLAIELAIEKRALFANGELAMLLRCHRQAGIRVVAVSDTGLPGEKVAELIDYFHGPGLVDRIYSSADLGASKRQGELFSRVLEAEGVPASRTLHIGDDPVADCLVPGRMGIKTVHLPKSSAKRLLSRADGAATEAMRRIRHHSIRSRQVRPAANDQVSFGRAVFGPIVAEFCLFLWLYCQQVRSEDSTLLFCARGGIGIREAFERLLLSLGLPLPLRRENVLISRLVAARSAVVTRSPVVLDELGREFKGASFAAVASALGGRSYDLPAAWRQAFEPSRFFAMLDTDAGRAVGDDIRAQNDLFKIHLQQISGNARRIILCDTGLYGSTQRLLAAGLPDRGFETVQFARCNYKGLSEDHFPKVAGLVVEDRLYNPFKVRTVVLRYWQIIESLFEPAIPSVRQLGMAENGAVVGNSGDIRYGRLDPARGNPLLAGALQYIDDLSGGAEALRDADRAWSKLKQAITNPSEADMIALGVGPRSVDFGRSDVVHIVSQAEQAGVRQKLMSVKSQLWREGAIARDFPRLKPALLGAIEMAHVLRGVSARLHR</sequence>
<comment type="caution">
    <text evidence="1">The sequence shown here is derived from an EMBL/GenBank/DDBJ whole genome shotgun (WGS) entry which is preliminary data.</text>
</comment>
<dbReference type="EMBL" id="JBHMAA010000008">
    <property type="protein sequence ID" value="MFB9948317.1"/>
    <property type="molecule type" value="Genomic_DNA"/>
</dbReference>
<dbReference type="GO" id="GO:0016787">
    <property type="term" value="F:hydrolase activity"/>
    <property type="evidence" value="ECO:0007669"/>
    <property type="project" value="UniProtKB-KW"/>
</dbReference>
<dbReference type="SUPFAM" id="SSF56784">
    <property type="entry name" value="HAD-like"/>
    <property type="match status" value="1"/>
</dbReference>
<reference evidence="1 2" key="1">
    <citation type="submission" date="2024-09" db="EMBL/GenBank/DDBJ databases">
        <authorList>
            <person name="Sun Q."/>
            <person name="Mori K."/>
        </authorList>
    </citation>
    <scope>NUCLEOTIDE SEQUENCE [LARGE SCALE GENOMIC DNA]</scope>
    <source>
        <strain evidence="1 2">TBRC 4938</strain>
    </source>
</reference>